<dbReference type="Gene3D" id="3.90.550.10">
    <property type="entry name" value="Spore Coat Polysaccharide Biosynthesis Protein SpsA, Chain A"/>
    <property type="match status" value="1"/>
</dbReference>
<dbReference type="GO" id="GO:0050518">
    <property type="term" value="F:2-C-methyl-D-erythritol 4-phosphate cytidylyltransferase activity"/>
    <property type="evidence" value="ECO:0007669"/>
    <property type="project" value="UniProtKB-UniRule"/>
</dbReference>
<feature type="site" description="Transition state stabilizer" evidence="7">
    <location>
        <position position="7"/>
    </location>
</feature>
<dbReference type="InterPro" id="IPR034683">
    <property type="entry name" value="IspD/TarI"/>
</dbReference>
<dbReference type="PROSITE" id="PS01295">
    <property type="entry name" value="ISPD"/>
    <property type="match status" value="1"/>
</dbReference>
<dbReference type="InterPro" id="IPR050088">
    <property type="entry name" value="IspD/TarI_cytidylyltransf_bact"/>
</dbReference>
<protein>
    <recommendedName>
        <fullName evidence="7">2-C-methyl-D-erythritol 4-phosphate cytidylyltransferase</fullName>
        <ecNumber evidence="7">2.7.7.60</ecNumber>
    </recommendedName>
    <alternativeName>
        <fullName evidence="7">4-diphosphocytidyl-2C-methyl-D-erythritol synthase</fullName>
    </alternativeName>
    <alternativeName>
        <fullName evidence="7">MEP cytidylyltransferase</fullName>
        <shortName evidence="7">MCT</shortName>
    </alternativeName>
</protein>
<dbReference type="KEGG" id="asem:NNL22_03255"/>
<dbReference type="PANTHER" id="PTHR32125">
    <property type="entry name" value="2-C-METHYL-D-ERYTHRITOL 4-PHOSPHATE CYTIDYLYLTRANSFERASE, CHLOROPLASTIC"/>
    <property type="match status" value="1"/>
</dbReference>
<evidence type="ECO:0000256" key="7">
    <source>
        <dbReference type="HAMAP-Rule" id="MF_00108"/>
    </source>
</evidence>
<name>A0A9E8HJ45_9ALTE</name>
<evidence type="ECO:0000256" key="6">
    <source>
        <dbReference type="ARBA" id="ARBA00023229"/>
    </source>
</evidence>
<proteinExistence type="inferred from homology"/>
<evidence type="ECO:0000256" key="1">
    <source>
        <dbReference type="ARBA" id="ARBA00001282"/>
    </source>
</evidence>
<comment type="function">
    <text evidence="7">Catalyzes the formation of 4-diphosphocytidyl-2-C-methyl-D-erythritol from CTP and 2-C-methyl-D-erythritol 4-phosphate (MEP).</text>
</comment>
<evidence type="ECO:0000256" key="5">
    <source>
        <dbReference type="ARBA" id="ARBA00022695"/>
    </source>
</evidence>
<accession>A0A9E8HJ45</accession>
<keyword evidence="4 7" id="KW-0808">Transferase</keyword>
<evidence type="ECO:0000313" key="9">
    <source>
        <dbReference type="Proteomes" id="UP001164472"/>
    </source>
</evidence>
<keyword evidence="5 7" id="KW-0548">Nucleotidyltransferase</keyword>
<dbReference type="FunFam" id="3.90.550.10:FF:000003">
    <property type="entry name" value="2-C-methyl-D-erythritol 4-phosphate cytidylyltransferase"/>
    <property type="match status" value="1"/>
</dbReference>
<dbReference type="EC" id="2.7.7.60" evidence="7"/>
<dbReference type="AlphaFoldDB" id="A0A9E8HJ45"/>
<reference evidence="8" key="1">
    <citation type="submission" date="2022-07" db="EMBL/GenBank/DDBJ databases">
        <title>Alkalimarinus sp. nov., isolated from gut of a Alitta virens.</title>
        <authorList>
            <person name="Yang A.I."/>
            <person name="Shin N.-R."/>
        </authorList>
    </citation>
    <scope>NUCLEOTIDE SEQUENCE</scope>
    <source>
        <strain evidence="8">FA028</strain>
    </source>
</reference>
<evidence type="ECO:0000256" key="4">
    <source>
        <dbReference type="ARBA" id="ARBA00022679"/>
    </source>
</evidence>
<dbReference type="InterPro" id="IPR029044">
    <property type="entry name" value="Nucleotide-diphossugar_trans"/>
</dbReference>
<dbReference type="Proteomes" id="UP001164472">
    <property type="component" value="Chromosome"/>
</dbReference>
<comment type="caution">
    <text evidence="7">Lacks conserved residue(s) required for the propagation of feature annotation.</text>
</comment>
<gene>
    <name evidence="7 8" type="primary">ispD</name>
    <name evidence="8" type="ORF">NNL22_03255</name>
</gene>
<comment type="similarity">
    <text evidence="3 7">Belongs to the IspD/TarI cytidylyltransferase family. IspD subfamily.</text>
</comment>
<dbReference type="CDD" id="cd02516">
    <property type="entry name" value="CDP-ME_synthetase"/>
    <property type="match status" value="1"/>
</dbReference>
<dbReference type="GO" id="GO:0019288">
    <property type="term" value="P:isopentenyl diphosphate biosynthetic process, methylerythritol 4-phosphate pathway"/>
    <property type="evidence" value="ECO:0007669"/>
    <property type="project" value="UniProtKB-UniRule"/>
</dbReference>
<keyword evidence="9" id="KW-1185">Reference proteome</keyword>
<dbReference type="InterPro" id="IPR001228">
    <property type="entry name" value="IspD"/>
</dbReference>
<dbReference type="InterPro" id="IPR018294">
    <property type="entry name" value="ISPD_synthase_CS"/>
</dbReference>
<dbReference type="EMBL" id="CP101527">
    <property type="protein sequence ID" value="UZW75628.1"/>
    <property type="molecule type" value="Genomic_DNA"/>
</dbReference>
<organism evidence="8 9">
    <name type="scientific">Alkalimarinus sediminis</name>
    <dbReference type="NCBI Taxonomy" id="1632866"/>
    <lineage>
        <taxon>Bacteria</taxon>
        <taxon>Pseudomonadati</taxon>
        <taxon>Pseudomonadota</taxon>
        <taxon>Gammaproteobacteria</taxon>
        <taxon>Alteromonadales</taxon>
        <taxon>Alteromonadaceae</taxon>
        <taxon>Alkalimarinus</taxon>
    </lineage>
</organism>
<comment type="pathway">
    <text evidence="2 7">Isoprenoid biosynthesis; isopentenyl diphosphate biosynthesis via DXP pathway; isopentenyl diphosphate from 1-deoxy-D-xylulose 5-phosphate: step 2/6.</text>
</comment>
<keyword evidence="6 7" id="KW-0414">Isoprene biosynthesis</keyword>
<dbReference type="HAMAP" id="MF_00108">
    <property type="entry name" value="IspD"/>
    <property type="match status" value="1"/>
</dbReference>
<comment type="catalytic activity">
    <reaction evidence="1 7">
        <text>2-C-methyl-D-erythritol 4-phosphate + CTP + H(+) = 4-CDP-2-C-methyl-D-erythritol + diphosphate</text>
        <dbReference type="Rhea" id="RHEA:13429"/>
        <dbReference type="ChEBI" id="CHEBI:15378"/>
        <dbReference type="ChEBI" id="CHEBI:33019"/>
        <dbReference type="ChEBI" id="CHEBI:37563"/>
        <dbReference type="ChEBI" id="CHEBI:57823"/>
        <dbReference type="ChEBI" id="CHEBI:58262"/>
        <dbReference type="EC" id="2.7.7.60"/>
    </reaction>
</comment>
<dbReference type="SUPFAM" id="SSF53448">
    <property type="entry name" value="Nucleotide-diphospho-sugar transferases"/>
    <property type="match status" value="1"/>
</dbReference>
<feature type="site" description="Positions MEP for the nucleophilic attack" evidence="7">
    <location>
        <position position="195"/>
    </location>
</feature>
<sequence length="212" mass="23535">MKADRPKQYLPLLNKTVIEQTLDRLLSYPLFDRLLVGLSPEDQYWDTLPVSHHKQISRYDGGNERVDTVLNGLYAIADKAQPQDWVLVHDVARPCVTTDDIARMINALDDSSVGGILGVPVADTVKRVVDGGIVDTVDRSSLWRAYTPQMFRYQTLLSALEEGLQNGVTITDEASAIEAHGLVPQMIQGSAENIKITQPGDLEMAEIYLSRT</sequence>
<dbReference type="NCBIfam" id="TIGR00453">
    <property type="entry name" value="ispD"/>
    <property type="match status" value="1"/>
</dbReference>
<dbReference type="PANTHER" id="PTHR32125:SF4">
    <property type="entry name" value="2-C-METHYL-D-ERYTHRITOL 4-PHOSPHATE CYTIDYLYLTRANSFERASE, CHLOROPLASTIC"/>
    <property type="match status" value="1"/>
</dbReference>
<feature type="site" description="Positions MEP for the nucleophilic attack" evidence="7">
    <location>
        <position position="139"/>
    </location>
</feature>
<evidence type="ECO:0000313" key="8">
    <source>
        <dbReference type="EMBL" id="UZW75628.1"/>
    </source>
</evidence>
<dbReference type="Pfam" id="PF01128">
    <property type="entry name" value="IspD"/>
    <property type="match status" value="1"/>
</dbReference>
<evidence type="ECO:0000256" key="3">
    <source>
        <dbReference type="ARBA" id="ARBA00009789"/>
    </source>
</evidence>
<evidence type="ECO:0000256" key="2">
    <source>
        <dbReference type="ARBA" id="ARBA00004787"/>
    </source>
</evidence>